<protein>
    <submittedName>
        <fullName evidence="2">Gag protease polyprotein</fullName>
    </submittedName>
</protein>
<sequence>MDDGKALDEMIDSFDTSLLPSSSSSANSLHNSSYNTTNANQINPNIGNLQYPEYFWVQDQSLLKMLIQSQGKQKSKPDISQDSAVSNPEMIEDPSCAAGP</sequence>
<gene>
    <name evidence="2" type="ORF">F3Y22_tig00110788pilonHSYRG00560</name>
</gene>
<feature type="compositionally biased region" description="Polar residues" evidence="1">
    <location>
        <begin position="68"/>
        <end position="86"/>
    </location>
</feature>
<reference evidence="2" key="1">
    <citation type="submission" date="2019-09" db="EMBL/GenBank/DDBJ databases">
        <title>Draft genome information of white flower Hibiscus syriacus.</title>
        <authorList>
            <person name="Kim Y.-M."/>
        </authorList>
    </citation>
    <scope>NUCLEOTIDE SEQUENCE [LARGE SCALE GENOMIC DNA]</scope>
    <source>
        <strain evidence="2">YM2019G1</strain>
    </source>
</reference>
<evidence type="ECO:0000256" key="1">
    <source>
        <dbReference type="SAM" id="MobiDB-lite"/>
    </source>
</evidence>
<evidence type="ECO:0000313" key="2">
    <source>
        <dbReference type="EMBL" id="KAE8694162.1"/>
    </source>
</evidence>
<feature type="region of interest" description="Disordered" evidence="1">
    <location>
        <begin position="68"/>
        <end position="100"/>
    </location>
</feature>
<proteinExistence type="predicted"/>
<keyword evidence="2" id="KW-0378">Hydrolase</keyword>
<feature type="region of interest" description="Disordered" evidence="1">
    <location>
        <begin position="16"/>
        <end position="38"/>
    </location>
</feature>
<name>A0A6A2ZSN6_HIBSY</name>
<organism evidence="2 3">
    <name type="scientific">Hibiscus syriacus</name>
    <name type="common">Rose of Sharon</name>
    <dbReference type="NCBI Taxonomy" id="106335"/>
    <lineage>
        <taxon>Eukaryota</taxon>
        <taxon>Viridiplantae</taxon>
        <taxon>Streptophyta</taxon>
        <taxon>Embryophyta</taxon>
        <taxon>Tracheophyta</taxon>
        <taxon>Spermatophyta</taxon>
        <taxon>Magnoliopsida</taxon>
        <taxon>eudicotyledons</taxon>
        <taxon>Gunneridae</taxon>
        <taxon>Pentapetalae</taxon>
        <taxon>rosids</taxon>
        <taxon>malvids</taxon>
        <taxon>Malvales</taxon>
        <taxon>Malvaceae</taxon>
        <taxon>Malvoideae</taxon>
        <taxon>Hibiscus</taxon>
    </lineage>
</organism>
<keyword evidence="3" id="KW-1185">Reference proteome</keyword>
<dbReference type="GO" id="GO:0006508">
    <property type="term" value="P:proteolysis"/>
    <property type="evidence" value="ECO:0007669"/>
    <property type="project" value="UniProtKB-KW"/>
</dbReference>
<dbReference type="Proteomes" id="UP000436088">
    <property type="component" value="Unassembled WGS sequence"/>
</dbReference>
<dbReference type="AlphaFoldDB" id="A0A6A2ZSN6"/>
<dbReference type="GO" id="GO:0008233">
    <property type="term" value="F:peptidase activity"/>
    <property type="evidence" value="ECO:0007669"/>
    <property type="project" value="UniProtKB-KW"/>
</dbReference>
<accession>A0A6A2ZSN6</accession>
<feature type="compositionally biased region" description="Low complexity" evidence="1">
    <location>
        <begin position="17"/>
        <end position="35"/>
    </location>
</feature>
<comment type="caution">
    <text evidence="2">The sequence shown here is derived from an EMBL/GenBank/DDBJ whole genome shotgun (WGS) entry which is preliminary data.</text>
</comment>
<keyword evidence="2" id="KW-0645">Protease</keyword>
<dbReference type="EMBL" id="VEPZ02001112">
    <property type="protein sequence ID" value="KAE8694162.1"/>
    <property type="molecule type" value="Genomic_DNA"/>
</dbReference>
<evidence type="ECO:0000313" key="3">
    <source>
        <dbReference type="Proteomes" id="UP000436088"/>
    </source>
</evidence>